<dbReference type="STRING" id="1193518.BN13_940005"/>
<accession>A0A077MGQ4</accession>
<evidence type="ECO:0000313" key="1">
    <source>
        <dbReference type="EMBL" id="CCI55028.1"/>
    </source>
</evidence>
<reference evidence="1 2" key="1">
    <citation type="journal article" date="2013" name="ISME J.">
        <title>A metabolic model for members of the genus Tetrasphaera involved in enhanced biological phosphorus removal.</title>
        <authorList>
            <person name="Kristiansen R."/>
            <person name="Nguyen H.T.T."/>
            <person name="Saunders A.M."/>
            <person name="Nielsen J.L."/>
            <person name="Wimmer R."/>
            <person name="Le V.Q."/>
            <person name="McIlroy S.J."/>
            <person name="Petrovski S."/>
            <person name="Seviour R.J."/>
            <person name="Calteau A."/>
            <person name="Nielsen K.L."/>
            <person name="Nielsen P.H."/>
        </authorList>
    </citation>
    <scope>NUCLEOTIDE SEQUENCE [LARGE SCALE GENOMIC DNA]</scope>
    <source>
        <strain evidence="1 2">Ben 74</strain>
    </source>
</reference>
<sequence length="166" mass="17401">MMVGWAPLAEDLSILPGRLPVVQPADHVGFYLGPYAKAVQIAGSSYSVAKQGTDEYLGYQHHAVAAAPGSHLPVPSGDPSQAGFSVDIVHNGPPGRTGPALAPSAANLPVPYVAFRVNGATIATTSPTRPANPVDGMVVLDRRLGCLIWWDATKKRWRRTGNGVAV</sequence>
<name>A0A077MGQ4_9MICO</name>
<keyword evidence="2" id="KW-1185">Reference proteome</keyword>
<evidence type="ECO:0000313" key="2">
    <source>
        <dbReference type="Proteomes" id="UP000035720"/>
    </source>
</evidence>
<gene>
    <name evidence="1" type="ORF">BN13_940005</name>
</gene>
<comment type="caution">
    <text evidence="1">The sequence shown here is derived from an EMBL/GenBank/DDBJ whole genome shotgun (WGS) entry which is preliminary data.</text>
</comment>
<organism evidence="1 2">
    <name type="scientific">Nostocoides jenkinsii Ben 74</name>
    <dbReference type="NCBI Taxonomy" id="1193518"/>
    <lineage>
        <taxon>Bacteria</taxon>
        <taxon>Bacillati</taxon>
        <taxon>Actinomycetota</taxon>
        <taxon>Actinomycetes</taxon>
        <taxon>Micrococcales</taxon>
        <taxon>Intrasporangiaceae</taxon>
        <taxon>Nostocoides</taxon>
    </lineage>
</organism>
<protein>
    <submittedName>
        <fullName evidence="1">Uncharacterized protein</fullName>
    </submittedName>
</protein>
<proteinExistence type="predicted"/>
<dbReference type="EMBL" id="CAJC01000210">
    <property type="protein sequence ID" value="CCI55028.1"/>
    <property type="molecule type" value="Genomic_DNA"/>
</dbReference>
<dbReference type="RefSeq" id="WP_048547757.1">
    <property type="nucleotide sequence ID" value="NZ_HF571038.1"/>
</dbReference>
<dbReference type="Proteomes" id="UP000035720">
    <property type="component" value="Unassembled WGS sequence"/>
</dbReference>
<dbReference type="AlphaFoldDB" id="A0A077MGQ4"/>